<keyword evidence="7" id="KW-1185">Reference proteome</keyword>
<feature type="binding site" evidence="3">
    <location>
        <position position="325"/>
    </location>
    <ligand>
        <name>Mn(2+)</name>
        <dbReference type="ChEBI" id="CHEBI:29035"/>
        <label>2</label>
    </ligand>
</feature>
<name>A0A166WH05_9AGAM</name>
<gene>
    <name evidence="6" type="ORF">FIBSPDRAFT_772628</name>
</gene>
<feature type="binding site" evidence="3">
    <location>
        <position position="145"/>
    </location>
    <ligand>
        <name>Mn(2+)</name>
        <dbReference type="ChEBI" id="CHEBI:29035"/>
        <label>1</label>
    </ligand>
</feature>
<feature type="active site" description="Proton donor" evidence="2">
    <location>
        <position position="385"/>
    </location>
</feature>
<feature type="binding site" evidence="3">
    <location>
        <position position="190"/>
    </location>
    <ligand>
        <name>Mn(2+)</name>
        <dbReference type="ChEBI" id="CHEBI:29035"/>
        <label>1</label>
    </ligand>
</feature>
<keyword evidence="1 3" id="KW-0479">Metal-binding</keyword>
<dbReference type="PANTHER" id="PTHR35848:SF9">
    <property type="entry name" value="SLL1358 PROTEIN"/>
    <property type="match status" value="1"/>
</dbReference>
<keyword evidence="3" id="KW-0464">Manganese</keyword>
<proteinExistence type="predicted"/>
<feature type="binding site" evidence="3">
    <location>
        <position position="332"/>
    </location>
    <ligand>
        <name>Mn(2+)</name>
        <dbReference type="ChEBI" id="CHEBI:29035"/>
        <label>2</label>
    </ligand>
</feature>
<dbReference type="Pfam" id="PF00190">
    <property type="entry name" value="Cupin_1"/>
    <property type="match status" value="2"/>
</dbReference>
<dbReference type="AlphaFoldDB" id="A0A166WH05"/>
<sequence>MFPRIALISILSIATLQLCLGAPASSSTATSAQPSPTVPYASDDLNFPLWNPNSDIIPEPIRAPAGATILGPQNVPLELENPDSLAPPSSDNGDVPNFKWPFSLSHNRLADGGWARQQNNKQMPVATDLAGVNMRLKAGAVREMHWHATSEWAYVLKGDLRVSTITTEGEVYLGDVSAGDLWYFPPGQPHSIQAKNTTKDGAEFLLVFDSGSFSEDDTFLLTDWLAHVPKEVIAKNFQVDASAFDHIPSRELYIFPSVPPPDDAESDMVIPNNTPIPFTYALSKVNATQLSGGSLKVADSRTFKASTTICATEVTVQPGGLRELHWHPTEPEWTYFITGNARVTLFASQAAASTVDFQGGDIGYIPPSFGHYIENTGNTTLVFLEILKSSIFQDISLNQWLALTPPELVKAHLGLDDETIAKLSKVKQYVVGPSAPGQ</sequence>
<evidence type="ECO:0000256" key="2">
    <source>
        <dbReference type="PIRSR" id="PIRSR617774-1"/>
    </source>
</evidence>
<dbReference type="GO" id="GO:0033609">
    <property type="term" value="P:oxalate metabolic process"/>
    <property type="evidence" value="ECO:0007669"/>
    <property type="project" value="InterPro"/>
</dbReference>
<dbReference type="InterPro" id="IPR017774">
    <property type="entry name" value="Bicupin_oxalate_deCO2ase/Oxase"/>
</dbReference>
<dbReference type="CDD" id="cd20305">
    <property type="entry name" value="cupin_OxDC_C"/>
    <property type="match status" value="1"/>
</dbReference>
<comment type="cofactor">
    <cofactor evidence="3">
        <name>Mn(2+)</name>
        <dbReference type="ChEBI" id="CHEBI:29035"/>
    </cofactor>
    <text evidence="3">Binds 2 manganese ions per subunit.</text>
</comment>
<dbReference type="SUPFAM" id="SSF51182">
    <property type="entry name" value="RmlC-like cupins"/>
    <property type="match status" value="1"/>
</dbReference>
<dbReference type="Gene3D" id="2.60.120.10">
    <property type="entry name" value="Jelly Rolls"/>
    <property type="match status" value="2"/>
</dbReference>
<feature type="chain" id="PRO_5007881817" evidence="4">
    <location>
        <begin position="22"/>
        <end position="438"/>
    </location>
</feature>
<evidence type="ECO:0000256" key="3">
    <source>
        <dbReference type="PIRSR" id="PIRSR617774-2"/>
    </source>
</evidence>
<feature type="binding site" evidence="3">
    <location>
        <position position="151"/>
    </location>
    <ligand>
        <name>Mn(2+)</name>
        <dbReference type="ChEBI" id="CHEBI:29035"/>
        <label>1</label>
    </ligand>
</feature>
<protein>
    <submittedName>
        <fullName evidence="6">Oxalate decarboxylase/oxidase</fullName>
    </submittedName>
</protein>
<keyword evidence="4" id="KW-0732">Signal</keyword>
<reference evidence="6 7" key="1">
    <citation type="journal article" date="2016" name="Mol. Biol. Evol.">
        <title>Comparative Genomics of Early-Diverging Mushroom-Forming Fungi Provides Insights into the Origins of Lignocellulose Decay Capabilities.</title>
        <authorList>
            <person name="Nagy L.G."/>
            <person name="Riley R."/>
            <person name="Tritt A."/>
            <person name="Adam C."/>
            <person name="Daum C."/>
            <person name="Floudas D."/>
            <person name="Sun H."/>
            <person name="Yadav J.S."/>
            <person name="Pangilinan J."/>
            <person name="Larsson K.H."/>
            <person name="Matsuura K."/>
            <person name="Barry K."/>
            <person name="Labutti K."/>
            <person name="Kuo R."/>
            <person name="Ohm R.A."/>
            <person name="Bhattacharya S.S."/>
            <person name="Shirouzu T."/>
            <person name="Yoshinaga Y."/>
            <person name="Martin F.M."/>
            <person name="Grigoriev I.V."/>
            <person name="Hibbett D.S."/>
        </authorList>
    </citation>
    <scope>NUCLEOTIDE SEQUENCE [LARGE SCALE GENOMIC DNA]</scope>
    <source>
        <strain evidence="6 7">CBS 109695</strain>
    </source>
</reference>
<dbReference type="OrthoDB" id="10263073at2759"/>
<evidence type="ECO:0000313" key="7">
    <source>
        <dbReference type="Proteomes" id="UP000076532"/>
    </source>
</evidence>
<evidence type="ECO:0000256" key="1">
    <source>
        <dbReference type="ARBA" id="ARBA00022723"/>
    </source>
</evidence>
<feature type="domain" description="Cupin type-1" evidence="5">
    <location>
        <begin position="102"/>
        <end position="245"/>
    </location>
</feature>
<feature type="domain" description="Cupin type-1" evidence="5">
    <location>
        <begin position="280"/>
        <end position="421"/>
    </location>
</feature>
<dbReference type="PANTHER" id="PTHR35848">
    <property type="entry name" value="OXALATE-BINDING PROTEIN"/>
    <property type="match status" value="1"/>
</dbReference>
<dbReference type="InterPro" id="IPR014710">
    <property type="entry name" value="RmlC-like_jellyroll"/>
</dbReference>
<dbReference type="InterPro" id="IPR006045">
    <property type="entry name" value="Cupin_1"/>
</dbReference>
<feature type="binding site" evidence="3">
    <location>
        <position position="371"/>
    </location>
    <ligand>
        <name>Mn(2+)</name>
        <dbReference type="ChEBI" id="CHEBI:29035"/>
        <label>2</label>
    </ligand>
</feature>
<evidence type="ECO:0000256" key="4">
    <source>
        <dbReference type="SAM" id="SignalP"/>
    </source>
</evidence>
<dbReference type="NCBIfam" id="TIGR03404">
    <property type="entry name" value="bicupin_oxalic"/>
    <property type="match status" value="1"/>
</dbReference>
<organism evidence="6 7">
    <name type="scientific">Athelia psychrophila</name>
    <dbReference type="NCBI Taxonomy" id="1759441"/>
    <lineage>
        <taxon>Eukaryota</taxon>
        <taxon>Fungi</taxon>
        <taxon>Dikarya</taxon>
        <taxon>Basidiomycota</taxon>
        <taxon>Agaricomycotina</taxon>
        <taxon>Agaricomycetes</taxon>
        <taxon>Agaricomycetidae</taxon>
        <taxon>Atheliales</taxon>
        <taxon>Atheliaceae</taxon>
        <taxon>Athelia</taxon>
    </lineage>
</organism>
<dbReference type="STRING" id="436010.A0A166WH05"/>
<dbReference type="GO" id="GO:0046872">
    <property type="term" value="F:metal ion binding"/>
    <property type="evidence" value="ECO:0007669"/>
    <property type="project" value="UniProtKB-KW"/>
</dbReference>
<dbReference type="SMART" id="SM00835">
    <property type="entry name" value="Cupin_1"/>
    <property type="match status" value="2"/>
</dbReference>
<evidence type="ECO:0000259" key="5">
    <source>
        <dbReference type="SMART" id="SM00835"/>
    </source>
</evidence>
<accession>A0A166WH05</accession>
<evidence type="ECO:0000313" key="6">
    <source>
        <dbReference type="EMBL" id="KZP33747.1"/>
    </source>
</evidence>
<dbReference type="InterPro" id="IPR051610">
    <property type="entry name" value="GPI/OXD"/>
</dbReference>
<dbReference type="EMBL" id="KV417481">
    <property type="protein sequence ID" value="KZP33747.1"/>
    <property type="molecule type" value="Genomic_DNA"/>
</dbReference>
<feature type="binding site" evidence="3">
    <location>
        <position position="327"/>
    </location>
    <ligand>
        <name>Mn(2+)</name>
        <dbReference type="ChEBI" id="CHEBI:29035"/>
        <label>2</label>
    </ligand>
</feature>
<dbReference type="Proteomes" id="UP000076532">
    <property type="component" value="Unassembled WGS sequence"/>
</dbReference>
<dbReference type="InterPro" id="IPR011051">
    <property type="entry name" value="RmlC_Cupin_sf"/>
</dbReference>
<dbReference type="CDD" id="cd20304">
    <property type="entry name" value="cupin_OxDC_N"/>
    <property type="match status" value="1"/>
</dbReference>
<feature type="binding site" evidence="3">
    <location>
        <position position="147"/>
    </location>
    <ligand>
        <name>Mn(2+)</name>
        <dbReference type="ChEBI" id="CHEBI:29035"/>
        <label>1</label>
    </ligand>
</feature>
<feature type="signal peptide" evidence="4">
    <location>
        <begin position="1"/>
        <end position="21"/>
    </location>
</feature>